<reference evidence="1" key="1">
    <citation type="journal article" date="2021" name="Proc. Natl. Acad. Sci. U.S.A.">
        <title>A Catalog of Tens of Thousands of Viruses from Human Metagenomes Reveals Hidden Associations with Chronic Diseases.</title>
        <authorList>
            <person name="Tisza M.J."/>
            <person name="Buck C.B."/>
        </authorList>
    </citation>
    <scope>NUCLEOTIDE SEQUENCE</scope>
    <source>
        <strain evidence="1">CtClL93</strain>
    </source>
</reference>
<organism evidence="1">
    <name type="scientific">Siphoviridae sp. ctClL93</name>
    <dbReference type="NCBI Taxonomy" id="2825381"/>
    <lineage>
        <taxon>Viruses</taxon>
        <taxon>Duplodnaviria</taxon>
        <taxon>Heunggongvirae</taxon>
        <taxon>Uroviricota</taxon>
        <taxon>Caudoviricetes</taxon>
    </lineage>
</organism>
<accession>A0A8S5VE12</accession>
<evidence type="ECO:0000313" key="1">
    <source>
        <dbReference type="EMBL" id="DAG04918.1"/>
    </source>
</evidence>
<sequence length="592" mass="68110">MAKYPITPEFMYSLPLPIMRLYQRLEEQILEDICSRVAMTGEMTETAIEHIRSLQRRGYDYKKINEYIRKTLKLTQSEFDTAWNKAVQRNQQYFDTLIDDNLILGENNFNADLFMREINAIEMQTLGELTNITRSMGFAYRAPDGTVKVDDIGRMYQRVLDDALMRVESGQSYNVAIRDATKMLTDSGLQYVDYESGWHNRVDVAARRAVMTGVTQLSRQYTEQTATLLDTPYREVTAHRGARDGEGKTPWASHKKWQGRVYSVRTGDIYPSIYEVCGLDEVDGLCGANCRHMYHIWIEGVSERTYTDEELENIDPLPFEFEGKQYTFYEATQKQRQVEASLRKVKRELIAAKGRGDDEEYTTKAVRYRRLNEEYEAFSKAAGLRPQYERGNIAEFGPKEAREAQKAAKNIAKQPENGIIKIEVDELTPCLKRMNDGQLVNTTVVEVIPTKRDFKDWEFDWMIPRKNGYTIHGIKADGDNRIQGLIALKPDPNNYAVKIDIVEAAPFNNPHNPAFLSKEYSGVGGHLFAEAVRESFKQGFDGYVYFTAKSDLIKHYQESLGATLINPRLRIMAIEERSAKKLYDRYYGGESS</sequence>
<proteinExistence type="predicted"/>
<protein>
    <submittedName>
        <fullName evidence="1">Minor capsid protein</fullName>
    </submittedName>
</protein>
<dbReference type="EMBL" id="BK016246">
    <property type="protein sequence ID" value="DAG04918.1"/>
    <property type="molecule type" value="Genomic_DNA"/>
</dbReference>
<dbReference type="GO" id="GO:0005198">
    <property type="term" value="F:structural molecule activity"/>
    <property type="evidence" value="ECO:0007669"/>
    <property type="project" value="InterPro"/>
</dbReference>
<dbReference type="InterPro" id="IPR009319">
    <property type="entry name" value="Phage_A118_VSP1"/>
</dbReference>
<name>A0A8S5VE12_9CAUD</name>
<dbReference type="Pfam" id="PF06152">
    <property type="entry name" value="Phage_min_cap2"/>
    <property type="match status" value="1"/>
</dbReference>